<accession>A0A8B8IQD3</accession>
<sequence length="435" mass="50870">MDQIQTIPASLPHIVQVYPPSVSIHPSLHSQGKLSYQQTITSESLHIPVSSHIHDIHNQHLISQNQTVMSCQQIHLQNVQPLQTQMQSQVLQGADMSQQLQITSHVILPQVPMFKQHIITNNLQQQYYSQYETFLKDAQCVIAKVEPEVQVVNEKEIDCKNENNNQIEVEIVSMKKRARSQIPNPSKWACNVRKLKHQRGEAYISRRGKYVPERQVRNTKDCLKSCRYKCNERINDIDRQHIFNAFYSLNANEKKHFLLNTTERNYVKHNKILDSDHKRKYSFKYFFLVRAVRYTVCKNFYLGTLAISQKPVYNVHLSKSDMNLPKPDGRGLSEASTHSLPSEIKDRVRKHITSFSTVDSKPIKQFSRKKQYLECNLSIKQMYNMYATECDKENIVPVKESMYRKIFKQEFNIHFKKDKTGQQLCCRCKGSIKKK</sequence>
<dbReference type="Proteomes" id="UP001652626">
    <property type="component" value="Chromosome 15"/>
</dbReference>
<evidence type="ECO:0000313" key="1">
    <source>
        <dbReference type="Proteomes" id="UP001652626"/>
    </source>
</evidence>
<name>A0A8B8IQD3_VANTA</name>
<gene>
    <name evidence="2" type="primary">LOC113402103</name>
</gene>
<evidence type="ECO:0000313" key="2">
    <source>
        <dbReference type="RefSeq" id="XP_026498006.2"/>
    </source>
</evidence>
<dbReference type="OMA" id="NPSKWAC"/>
<dbReference type="PANTHER" id="PTHR10773:SF19">
    <property type="match status" value="1"/>
</dbReference>
<reference evidence="2" key="1">
    <citation type="submission" date="2025-08" db="UniProtKB">
        <authorList>
            <consortium name="RefSeq"/>
        </authorList>
    </citation>
    <scope>IDENTIFICATION</scope>
    <source>
        <tissue evidence="2">Whole body</tissue>
    </source>
</reference>
<dbReference type="PANTHER" id="PTHR10773">
    <property type="entry name" value="DNA-DIRECTED RNA POLYMERASES I, II, AND III SUBUNIT RPABC2"/>
    <property type="match status" value="1"/>
</dbReference>
<dbReference type="GeneID" id="113402103"/>
<organism evidence="1 2">
    <name type="scientific">Vanessa tameamea</name>
    <name type="common">Kamehameha butterfly</name>
    <dbReference type="NCBI Taxonomy" id="334116"/>
    <lineage>
        <taxon>Eukaryota</taxon>
        <taxon>Metazoa</taxon>
        <taxon>Ecdysozoa</taxon>
        <taxon>Arthropoda</taxon>
        <taxon>Hexapoda</taxon>
        <taxon>Insecta</taxon>
        <taxon>Pterygota</taxon>
        <taxon>Neoptera</taxon>
        <taxon>Endopterygota</taxon>
        <taxon>Lepidoptera</taxon>
        <taxon>Glossata</taxon>
        <taxon>Ditrysia</taxon>
        <taxon>Papilionoidea</taxon>
        <taxon>Nymphalidae</taxon>
        <taxon>Nymphalinae</taxon>
        <taxon>Vanessa</taxon>
    </lineage>
</organism>
<dbReference type="RefSeq" id="XP_026498006.2">
    <property type="nucleotide sequence ID" value="XM_026642221.2"/>
</dbReference>
<protein>
    <submittedName>
        <fullName evidence="2">Uncharacterized protein LOC113402103</fullName>
    </submittedName>
</protein>
<dbReference type="AlphaFoldDB" id="A0A8B8IQD3"/>
<keyword evidence="1" id="KW-1185">Reference proteome</keyword>
<dbReference type="OrthoDB" id="434783at2759"/>
<proteinExistence type="predicted"/>